<dbReference type="Proteomes" id="UP000663586">
    <property type="component" value="Chromosome"/>
</dbReference>
<dbReference type="GeneID" id="70685683"/>
<organism evidence="1 2">
    <name type="scientific">Natranaeroarchaeum sulfidigenes</name>
    <dbReference type="NCBI Taxonomy" id="2784880"/>
    <lineage>
        <taxon>Archaea</taxon>
        <taxon>Methanobacteriati</taxon>
        <taxon>Methanobacteriota</taxon>
        <taxon>Stenosarchaea group</taxon>
        <taxon>Halobacteria</taxon>
        <taxon>Halobacteriales</taxon>
        <taxon>Natronoarchaeaceae</taxon>
        <taxon>Natranaeroarchaeum</taxon>
    </lineage>
</organism>
<gene>
    <name evidence="1" type="ORF">AArcS_2307</name>
</gene>
<dbReference type="AlphaFoldDB" id="A0A897MSG9"/>
<keyword evidence="2" id="KW-1185">Reference proteome</keyword>
<accession>A0A897MSG9</accession>
<sequence>MSRNTEPAMLSHCWNCGFEAPPGSDEWDRLDAVSIGTLTRCPECGSTDVSTGR</sequence>
<evidence type="ECO:0000313" key="2">
    <source>
        <dbReference type="Proteomes" id="UP000663586"/>
    </source>
</evidence>
<name>A0A897MSG9_9EURY</name>
<dbReference type="EMBL" id="CP064786">
    <property type="protein sequence ID" value="QSG03504.1"/>
    <property type="molecule type" value="Genomic_DNA"/>
</dbReference>
<evidence type="ECO:0000313" key="1">
    <source>
        <dbReference type="EMBL" id="QSG03504.1"/>
    </source>
</evidence>
<reference evidence="1" key="1">
    <citation type="submission" date="2020-11" db="EMBL/GenBank/DDBJ databases">
        <title>Carbohydrate-dependent, anaerobic sulfur respiration: A novel catabolism in halophilic archaea.</title>
        <authorList>
            <person name="Sorokin D.Y."/>
            <person name="Messina E."/>
            <person name="Smedile F."/>
            <person name="La Cono V."/>
            <person name="Hallsworth J.E."/>
            <person name="Yakimov M.M."/>
        </authorList>
    </citation>
    <scope>NUCLEOTIDE SEQUENCE</scope>
    <source>
        <strain evidence="1">AArc-S</strain>
    </source>
</reference>
<dbReference type="KEGG" id="hara:AArcS_2307"/>
<dbReference type="RefSeq" id="WP_238477553.1">
    <property type="nucleotide sequence ID" value="NZ_CP064786.1"/>
</dbReference>
<protein>
    <submittedName>
        <fullName evidence="1">Zn finger protein</fullName>
    </submittedName>
</protein>
<proteinExistence type="predicted"/>